<dbReference type="SUPFAM" id="SSF52096">
    <property type="entry name" value="ClpP/crotonase"/>
    <property type="match status" value="1"/>
</dbReference>
<dbReference type="NCBIfam" id="NF004858">
    <property type="entry name" value="PRK06213.1"/>
    <property type="match status" value="1"/>
</dbReference>
<dbReference type="OrthoDB" id="8640486at2"/>
<dbReference type="InterPro" id="IPR029045">
    <property type="entry name" value="ClpP/crotonase-like_dom_sf"/>
</dbReference>
<dbReference type="CDD" id="cd06558">
    <property type="entry name" value="crotonase-like"/>
    <property type="match status" value="1"/>
</dbReference>
<dbReference type="Gene3D" id="3.90.226.10">
    <property type="entry name" value="2-enoyl-CoA Hydratase, Chain A, domain 1"/>
    <property type="match status" value="1"/>
</dbReference>
<dbReference type="GO" id="GO:0016853">
    <property type="term" value="F:isomerase activity"/>
    <property type="evidence" value="ECO:0007669"/>
    <property type="project" value="UniProtKB-KW"/>
</dbReference>
<evidence type="ECO:0000313" key="2">
    <source>
        <dbReference type="Proteomes" id="UP000011863"/>
    </source>
</evidence>
<dbReference type="RefSeq" id="WP_015441827.1">
    <property type="nucleotide sequence ID" value="NC_020520.1"/>
</dbReference>
<dbReference type="EMBL" id="AP012057">
    <property type="protein sequence ID" value="BAN02580.1"/>
    <property type="molecule type" value="Genomic_DNA"/>
</dbReference>
<keyword evidence="2" id="KW-1185">Reference proteome</keyword>
<keyword evidence="1" id="KW-0413">Isomerase</keyword>
<reference evidence="1 2" key="1">
    <citation type="journal article" date="2013" name="Int. J. Syst. Evol. Microbiol.">
        <title>Ilumatobacter nonamiense sp. nov. and Ilumatobacter coccineum sp. nov., isolated from seashore sand.</title>
        <authorList>
            <person name="Matsumoto A."/>
            <person name="Kasai H."/>
            <person name="Matsuo Y."/>
            <person name="Shizuri Y."/>
            <person name="Ichikawa N."/>
            <person name="Fujita N."/>
            <person name="Omura S."/>
            <person name="Takahashi Y."/>
        </authorList>
    </citation>
    <scope>NUCLEOTIDE SEQUENCE [LARGE SCALE GENOMIC DNA]</scope>
    <source>
        <strain evidence="2">NBRC 103263 / KCTC 29153 / YM16-304</strain>
    </source>
</reference>
<gene>
    <name evidence="1" type="ORF">YM304_22660</name>
</gene>
<evidence type="ECO:0000313" key="1">
    <source>
        <dbReference type="EMBL" id="BAN02580.1"/>
    </source>
</evidence>
<dbReference type="InterPro" id="IPR001753">
    <property type="entry name" value="Enoyl-CoA_hydra/iso"/>
</dbReference>
<accession>A0A6C7E830</accession>
<dbReference type="Proteomes" id="UP000011863">
    <property type="component" value="Chromosome"/>
</dbReference>
<dbReference type="AlphaFoldDB" id="A0A6C7E830"/>
<organism evidence="1 2">
    <name type="scientific">Ilumatobacter coccineus (strain NBRC 103263 / KCTC 29153 / YM16-304)</name>
    <dbReference type="NCBI Taxonomy" id="1313172"/>
    <lineage>
        <taxon>Bacteria</taxon>
        <taxon>Bacillati</taxon>
        <taxon>Actinomycetota</taxon>
        <taxon>Acidimicrobiia</taxon>
        <taxon>Acidimicrobiales</taxon>
        <taxon>Ilumatobacteraceae</taxon>
        <taxon>Ilumatobacter</taxon>
    </lineage>
</organism>
<name>A0A6C7E830_ILUCY</name>
<dbReference type="PANTHER" id="PTHR11941">
    <property type="entry name" value="ENOYL-COA HYDRATASE-RELATED"/>
    <property type="match status" value="1"/>
</dbReference>
<dbReference type="EC" id="5.3.3.-" evidence="1"/>
<sequence>MATVTTERIDNVLVVHLDDGKANALSKGMIGDIVAAVEVAEADEAISAVVLHGREGKFSAGFDLSVMRGGDMSAMIDLVADGGDLVRRLYGATVPIVAACTGHALAAGALTLLGCDVRIGADVDCKIGLNEVAIGMVLPDWAFTIAVERLSKRHLQQAVATARITGASGAADAGYLDEVVAADEVLPTAIERARSMAALDARAYAGTVRKLRGDVLDTMSRQIAADRASIA</sequence>
<dbReference type="GO" id="GO:0006635">
    <property type="term" value="P:fatty acid beta-oxidation"/>
    <property type="evidence" value="ECO:0007669"/>
    <property type="project" value="TreeGrafter"/>
</dbReference>
<protein>
    <submittedName>
        <fullName evidence="1">Putative enoyl-CoA isomerase</fullName>
        <ecNumber evidence="1">5.3.3.-</ecNumber>
    </submittedName>
</protein>
<dbReference type="PANTHER" id="PTHR11941:SF54">
    <property type="entry name" value="ENOYL-COA HYDRATASE, MITOCHONDRIAL"/>
    <property type="match status" value="1"/>
</dbReference>
<dbReference type="Pfam" id="PF00378">
    <property type="entry name" value="ECH_1"/>
    <property type="match status" value="1"/>
</dbReference>
<dbReference type="KEGG" id="aym:YM304_22660"/>
<proteinExistence type="predicted"/>